<dbReference type="AlphaFoldDB" id="A0A8K0Y2E7"/>
<dbReference type="InterPro" id="IPR010221">
    <property type="entry name" value="VCBS_dom"/>
</dbReference>
<dbReference type="Gene3D" id="2.60.40.10">
    <property type="entry name" value="Immunoglobulins"/>
    <property type="match status" value="1"/>
</dbReference>
<organism evidence="3 4">
    <name type="scientific">Szabonella alba</name>
    <dbReference type="NCBI Taxonomy" id="2804194"/>
    <lineage>
        <taxon>Bacteria</taxon>
        <taxon>Pseudomonadati</taxon>
        <taxon>Pseudomonadota</taxon>
        <taxon>Alphaproteobacteria</taxon>
        <taxon>Rhodobacterales</taxon>
        <taxon>Paracoccaceae</taxon>
        <taxon>Szabonella</taxon>
    </lineage>
</organism>
<dbReference type="RefSeq" id="WP_202690432.1">
    <property type="nucleotide sequence ID" value="NZ_JAESVN010000047.1"/>
</dbReference>
<feature type="non-terminal residue" evidence="3">
    <location>
        <position position="304"/>
    </location>
</feature>
<evidence type="ECO:0000256" key="1">
    <source>
        <dbReference type="SAM" id="MobiDB-lite"/>
    </source>
</evidence>
<dbReference type="Proteomes" id="UP000648908">
    <property type="component" value="Unassembled WGS sequence"/>
</dbReference>
<evidence type="ECO:0000259" key="2">
    <source>
        <dbReference type="Pfam" id="PF17803"/>
    </source>
</evidence>
<comment type="caution">
    <text evidence="3">The sequence shown here is derived from an EMBL/GenBank/DDBJ whole genome shotgun (WGS) entry which is preliminary data.</text>
</comment>
<protein>
    <submittedName>
        <fullName evidence="3">VCBS domain-containing protein</fullName>
    </submittedName>
</protein>
<name>A0A8K0Y2E7_9RHOB</name>
<dbReference type="InterPro" id="IPR040853">
    <property type="entry name" value="RapA2_cadherin-like"/>
</dbReference>
<gene>
    <name evidence="3" type="ORF">JL811_19860</name>
</gene>
<feature type="compositionally biased region" description="Polar residues" evidence="1">
    <location>
        <begin position="291"/>
        <end position="304"/>
    </location>
</feature>
<keyword evidence="4" id="KW-1185">Reference proteome</keyword>
<sequence>AAVQSLAEGASFTERWTVASLDGTASTTITVTVTGTNDDPVIAGQASGDVVEDGRQSVQGQLTVSDVDLGDSHVWSVPTPGEAQYGALTVDPSGRWTYVLDNNLPAVQALKAGETRVDAITVRVTDSAGGWDDQVVTITVTGTNDAPVAVADTGVTPEDTVLDVGGAGSAGNLLANDSDALVVQSVAGGQPVPAGGATVAGSAGGVFTIYPDGSYRFDPDGAFADLGPGDSRPSTVTYTVSDGQGGTSTAELTVTVTGVNDAPVATDDAGSVREAGVQAGGNAGDPGVAQASGNVLTNDSDIDG</sequence>
<evidence type="ECO:0000313" key="4">
    <source>
        <dbReference type="Proteomes" id="UP000648908"/>
    </source>
</evidence>
<dbReference type="NCBIfam" id="TIGR01965">
    <property type="entry name" value="VCBS_repeat"/>
    <property type="match status" value="3"/>
</dbReference>
<dbReference type="InterPro" id="IPR013783">
    <property type="entry name" value="Ig-like_fold"/>
</dbReference>
<accession>A0A8K0Y2E7</accession>
<feature type="domain" description="RapA2 cadherin-like" evidence="2">
    <location>
        <begin position="28"/>
        <end position="98"/>
    </location>
</feature>
<dbReference type="Pfam" id="PF17963">
    <property type="entry name" value="Big_9"/>
    <property type="match status" value="1"/>
</dbReference>
<dbReference type="Pfam" id="PF17803">
    <property type="entry name" value="Cadherin_4"/>
    <property type="match status" value="1"/>
</dbReference>
<feature type="non-terminal residue" evidence="3">
    <location>
        <position position="1"/>
    </location>
</feature>
<dbReference type="EMBL" id="JAESVN010000047">
    <property type="protein sequence ID" value="MBL4919458.1"/>
    <property type="molecule type" value="Genomic_DNA"/>
</dbReference>
<reference evidence="3" key="1">
    <citation type="submission" date="2021-01" db="EMBL/GenBank/DDBJ databases">
        <title>Tabrizicola alba sp. nov. a motile alkaliphilic bacterium isolated from a soda lake.</title>
        <authorList>
            <person name="Szuroczki S."/>
            <person name="Abbaszade G."/>
            <person name="Schumann P."/>
            <person name="Toth E."/>
        </authorList>
    </citation>
    <scope>NUCLEOTIDE SEQUENCE</scope>
    <source>
        <strain evidence="3">DMG-N-6</strain>
    </source>
</reference>
<evidence type="ECO:0000313" key="3">
    <source>
        <dbReference type="EMBL" id="MBL4919458.1"/>
    </source>
</evidence>
<feature type="region of interest" description="Disordered" evidence="1">
    <location>
        <begin position="261"/>
        <end position="304"/>
    </location>
</feature>
<proteinExistence type="predicted"/>